<keyword evidence="2" id="KW-1185">Reference proteome</keyword>
<dbReference type="PROSITE" id="PS50012">
    <property type="entry name" value="RCC1_3"/>
    <property type="match status" value="1"/>
</dbReference>
<protein>
    <recommendedName>
        <fullName evidence="3">Chromosome condensation regulator RCC1</fullName>
    </recommendedName>
</protein>
<accession>A0A398CIY6</accession>
<reference evidence="1 2" key="1">
    <citation type="submission" date="2018-09" db="EMBL/GenBank/DDBJ databases">
        <title>Cohnella cavernae sp. nov., isolated from a karst cave.</title>
        <authorList>
            <person name="Zhu H."/>
        </authorList>
    </citation>
    <scope>NUCLEOTIDE SEQUENCE [LARGE SCALE GENOMIC DNA]</scope>
    <source>
        <strain evidence="1 2">K2E09-144</strain>
    </source>
</reference>
<dbReference type="Pfam" id="PF00415">
    <property type="entry name" value="RCC1"/>
    <property type="match status" value="1"/>
</dbReference>
<dbReference type="Gene3D" id="2.130.10.30">
    <property type="entry name" value="Regulator of chromosome condensation 1/beta-lactamase-inhibitor protein II"/>
    <property type="match status" value="1"/>
</dbReference>
<proteinExistence type="predicted"/>
<name>A0A398CIY6_9BACL</name>
<gene>
    <name evidence="1" type="ORF">D3H35_18735</name>
</gene>
<evidence type="ECO:0008006" key="3">
    <source>
        <dbReference type="Google" id="ProtNLM"/>
    </source>
</evidence>
<dbReference type="InterPro" id="IPR009091">
    <property type="entry name" value="RCC1/BLIP-II"/>
</dbReference>
<dbReference type="InterPro" id="IPR000408">
    <property type="entry name" value="Reg_chr_condens"/>
</dbReference>
<dbReference type="SUPFAM" id="SSF50985">
    <property type="entry name" value="RCC1/BLIP-II"/>
    <property type="match status" value="1"/>
</dbReference>
<comment type="caution">
    <text evidence="1">The sequence shown here is derived from an EMBL/GenBank/DDBJ whole genome shotgun (WGS) entry which is preliminary data.</text>
</comment>
<organism evidence="1 2">
    <name type="scientific">Cohnella faecalis</name>
    <dbReference type="NCBI Taxonomy" id="2315694"/>
    <lineage>
        <taxon>Bacteria</taxon>
        <taxon>Bacillati</taxon>
        <taxon>Bacillota</taxon>
        <taxon>Bacilli</taxon>
        <taxon>Bacillales</taxon>
        <taxon>Paenibacillaceae</taxon>
        <taxon>Cohnella</taxon>
    </lineage>
</organism>
<dbReference type="AlphaFoldDB" id="A0A398CIY6"/>
<evidence type="ECO:0000313" key="2">
    <source>
        <dbReference type="Proteomes" id="UP000266340"/>
    </source>
</evidence>
<evidence type="ECO:0000313" key="1">
    <source>
        <dbReference type="EMBL" id="RIE02693.1"/>
    </source>
</evidence>
<dbReference type="EMBL" id="QXJM01000039">
    <property type="protein sequence ID" value="RIE02693.1"/>
    <property type="molecule type" value="Genomic_DNA"/>
</dbReference>
<dbReference type="Proteomes" id="UP000266340">
    <property type="component" value="Unassembled WGS sequence"/>
</dbReference>
<sequence>MGMGKQLGRPAWRRFGSREAVTREGSGDQRGRLYIGGLLPYACLKEDGTVWTWGQNNAGQLGNGDKTMASARRPCKRRF</sequence>